<name>A0AAF0EZY0_9BASI</name>
<feature type="region of interest" description="Disordered" evidence="1">
    <location>
        <begin position="193"/>
        <end position="220"/>
    </location>
</feature>
<dbReference type="InterPro" id="IPR008984">
    <property type="entry name" value="SMAD_FHA_dom_sf"/>
</dbReference>
<feature type="compositionally biased region" description="Basic and acidic residues" evidence="1">
    <location>
        <begin position="542"/>
        <end position="559"/>
    </location>
</feature>
<dbReference type="EMBL" id="CP119879">
    <property type="protein sequence ID" value="WFD35693.1"/>
    <property type="molecule type" value="Genomic_DNA"/>
</dbReference>
<dbReference type="SMART" id="SM00240">
    <property type="entry name" value="FHA"/>
    <property type="match status" value="1"/>
</dbReference>
<sequence>MTSFDGVFGILELVDEHGNPRHEYHMRKTSVTFGRGAANDVRLLLEEVSRSHCAIEFDGKNRALLRVFGTGGVLVNGKHIEPCDDRLALADGDALQISKHRLRYKHAPTQAAVQSPRRRTKQSTGTPVRQSARLKARASMPNLSSTATATPTKPPVAKHRAVQEPSAQEPPAQAAQAAPDLSMPSMHMETLEAAATATVEKSPRRYKSTLSLSPRTPLISPKKNRRVSLRTAALLKSCSKHPLPFAQPVDDEDASDMLEVENSLSIDASQEMSMTREFTGEQSIAADGAADTLTEAATQSITEALAESSIVAQPAKDTVADSTTDALADAANAALADTATDAMADATTDNLADTTAAVADTTTNSTVDRVASRPTETATNDVAYTSSEAANEPLASDAQTTATPSGRLSPPLTLSDLAAPEASVRQTTFNTPQPERKARAPRVSELPGAGLRHRSSLSWLNGLFTSKSRGNETVEAPPAPQLTSEASMSFVTEDSGDSNESMYQDSVGWSDNEQHEADELDDGVYSDAHRSIDDEVDDEHIDDSVHGHTHTDQEPDESCKPPTEPEDASASHDDGFAMPAEQSAEPLDTTSASEAAQDDVSAAAPTETEESPVRSDADEDVSVCSVDSTPLDIIPPTENTAVIAGPSHAPLAEHSMDMPEIATDKAHIPDNVQGDDAKENVPPTPDLAVLKHVFAEPKEVPMPDFRHLIRKNEREAADTTDLSMGPEMNALLQTPGVRRSARTNKPDGPPLARRTAKEPFVPMRRMHTRAAAQVDNEPKRGAVTRPTTTSRLPTATVRRGDNMLHSTTRGGLHSLITANIGTGAGAQRQTANTGERMATRASRQAPARRA</sequence>
<feature type="compositionally biased region" description="Polar residues" evidence="1">
    <location>
        <begin position="374"/>
        <end position="389"/>
    </location>
</feature>
<gene>
    <name evidence="3" type="ORF">MCUN1_002554</name>
</gene>
<reference evidence="3" key="1">
    <citation type="submission" date="2023-03" db="EMBL/GenBank/DDBJ databases">
        <title>Mating type loci evolution in Malassezia.</title>
        <authorList>
            <person name="Coelho M.A."/>
        </authorList>
    </citation>
    <scope>NUCLEOTIDE SEQUENCE</scope>
    <source>
        <strain evidence="3">CBS 11721</strain>
    </source>
</reference>
<evidence type="ECO:0000313" key="3">
    <source>
        <dbReference type="EMBL" id="WFD35693.1"/>
    </source>
</evidence>
<accession>A0AAF0EZY0</accession>
<feature type="compositionally biased region" description="Polar residues" evidence="1">
    <location>
        <begin position="424"/>
        <end position="433"/>
    </location>
</feature>
<dbReference type="Gene3D" id="2.60.200.20">
    <property type="match status" value="1"/>
</dbReference>
<dbReference type="InterPro" id="IPR000253">
    <property type="entry name" value="FHA_dom"/>
</dbReference>
<evidence type="ECO:0000256" key="1">
    <source>
        <dbReference type="SAM" id="MobiDB-lite"/>
    </source>
</evidence>
<feature type="compositionally biased region" description="Polar residues" evidence="1">
    <location>
        <begin position="481"/>
        <end position="511"/>
    </location>
</feature>
<feature type="region of interest" description="Disordered" evidence="1">
    <location>
        <begin position="365"/>
        <end position="449"/>
    </location>
</feature>
<evidence type="ECO:0000313" key="4">
    <source>
        <dbReference type="Proteomes" id="UP001219933"/>
    </source>
</evidence>
<feature type="domain" description="FHA" evidence="2">
    <location>
        <begin position="31"/>
        <end position="80"/>
    </location>
</feature>
<dbReference type="PROSITE" id="PS50006">
    <property type="entry name" value="FHA_DOMAIN"/>
    <property type="match status" value="1"/>
</dbReference>
<dbReference type="CDD" id="cd22673">
    <property type="entry name" value="FHA_Ki67"/>
    <property type="match status" value="1"/>
</dbReference>
<dbReference type="Pfam" id="PF00498">
    <property type="entry name" value="FHA"/>
    <property type="match status" value="1"/>
</dbReference>
<feature type="region of interest" description="Disordered" evidence="1">
    <location>
        <begin position="468"/>
        <end position="637"/>
    </location>
</feature>
<proteinExistence type="predicted"/>
<protein>
    <recommendedName>
        <fullName evidence="2">FHA domain-containing protein</fullName>
    </recommendedName>
</protein>
<feature type="region of interest" description="Disordered" evidence="1">
    <location>
        <begin position="105"/>
        <end position="179"/>
    </location>
</feature>
<feature type="compositionally biased region" description="Low complexity" evidence="1">
    <location>
        <begin position="163"/>
        <end position="179"/>
    </location>
</feature>
<feature type="region of interest" description="Disordered" evidence="1">
    <location>
        <begin position="820"/>
        <end position="850"/>
    </location>
</feature>
<dbReference type="AlphaFoldDB" id="A0AAF0EZY0"/>
<dbReference type="Proteomes" id="UP001219933">
    <property type="component" value="Chromosome 3"/>
</dbReference>
<organism evidence="3 4">
    <name type="scientific">Malassezia cuniculi</name>
    <dbReference type="NCBI Taxonomy" id="948313"/>
    <lineage>
        <taxon>Eukaryota</taxon>
        <taxon>Fungi</taxon>
        <taxon>Dikarya</taxon>
        <taxon>Basidiomycota</taxon>
        <taxon>Ustilaginomycotina</taxon>
        <taxon>Malasseziomycetes</taxon>
        <taxon>Malasseziales</taxon>
        <taxon>Malasseziaceae</taxon>
        <taxon>Malassezia</taxon>
    </lineage>
</organism>
<keyword evidence="4" id="KW-1185">Reference proteome</keyword>
<evidence type="ECO:0000259" key="2">
    <source>
        <dbReference type="PROSITE" id="PS50006"/>
    </source>
</evidence>
<feature type="compositionally biased region" description="Polar residues" evidence="1">
    <location>
        <begin position="397"/>
        <end position="406"/>
    </location>
</feature>
<dbReference type="SUPFAM" id="SSF49879">
    <property type="entry name" value="SMAD/FHA domain"/>
    <property type="match status" value="1"/>
</dbReference>
<feature type="region of interest" description="Disordered" evidence="1">
    <location>
        <begin position="769"/>
        <end position="788"/>
    </location>
</feature>